<dbReference type="EMBL" id="QGNA01000008">
    <property type="protein sequence ID" value="PWS34142.1"/>
    <property type="molecule type" value="Genomic_DNA"/>
</dbReference>
<sequence>MNPRQTQEQIGLFPVAAAPSAAEVDALRAQAAAARDAALAGSVRRAFSGIGRFLAAVGTTLLEFPERRATFERLRSLSDRELADIGLSRSDLARVFDPDFRVPAAPANANVRPLPSGRPRVA</sequence>
<protein>
    <recommendedName>
        <fullName evidence="1">YjiS-like domain-containing protein</fullName>
    </recommendedName>
</protein>
<evidence type="ECO:0000313" key="3">
    <source>
        <dbReference type="Proteomes" id="UP000245765"/>
    </source>
</evidence>
<evidence type="ECO:0000313" key="2">
    <source>
        <dbReference type="EMBL" id="PWS34142.1"/>
    </source>
</evidence>
<feature type="domain" description="YjiS-like" evidence="1">
    <location>
        <begin position="66"/>
        <end position="92"/>
    </location>
</feature>
<dbReference type="InterPro" id="IPR009506">
    <property type="entry name" value="YjiS-like"/>
</dbReference>
<dbReference type="Proteomes" id="UP000245765">
    <property type="component" value="Unassembled WGS sequence"/>
</dbReference>
<evidence type="ECO:0000259" key="1">
    <source>
        <dbReference type="Pfam" id="PF06568"/>
    </source>
</evidence>
<reference evidence="3" key="1">
    <citation type="submission" date="2018-05" db="EMBL/GenBank/DDBJ databases">
        <authorList>
            <person name="Du Z."/>
            <person name="Wang X."/>
        </authorList>
    </citation>
    <scope>NUCLEOTIDE SEQUENCE [LARGE SCALE GENOMIC DNA]</scope>
    <source>
        <strain evidence="3">CQN31</strain>
    </source>
</reference>
<dbReference type="Pfam" id="PF06568">
    <property type="entry name" value="YjiS-like"/>
    <property type="match status" value="1"/>
</dbReference>
<proteinExistence type="predicted"/>
<gene>
    <name evidence="2" type="ORF">DFH01_26300</name>
</gene>
<accession>A0A317F6H0</accession>
<keyword evidence="3" id="KW-1185">Reference proteome</keyword>
<dbReference type="AlphaFoldDB" id="A0A317F6H0"/>
<name>A0A317F6H0_9PROT</name>
<organism evidence="2 3">
    <name type="scientific">Falsiroseomonas bella</name>
    <dbReference type="NCBI Taxonomy" id="2184016"/>
    <lineage>
        <taxon>Bacteria</taxon>
        <taxon>Pseudomonadati</taxon>
        <taxon>Pseudomonadota</taxon>
        <taxon>Alphaproteobacteria</taxon>
        <taxon>Acetobacterales</taxon>
        <taxon>Roseomonadaceae</taxon>
        <taxon>Falsiroseomonas</taxon>
    </lineage>
</organism>
<dbReference type="RefSeq" id="WP_109873511.1">
    <property type="nucleotide sequence ID" value="NZ_QGNA01000008.1"/>
</dbReference>
<dbReference type="OrthoDB" id="8116725at2"/>
<comment type="caution">
    <text evidence="2">The sequence shown here is derived from an EMBL/GenBank/DDBJ whole genome shotgun (WGS) entry which is preliminary data.</text>
</comment>